<dbReference type="EMBL" id="ML976614">
    <property type="protein sequence ID" value="KAF1850209.1"/>
    <property type="molecule type" value="Genomic_DNA"/>
</dbReference>
<dbReference type="GO" id="GO:0016460">
    <property type="term" value="C:myosin II complex"/>
    <property type="evidence" value="ECO:0007669"/>
    <property type="project" value="TreeGrafter"/>
</dbReference>
<sequence>MAGLPSKGKQPAKTHKPSRLRNEVRPESTDDERDVEKHNIQVPHSDSVIPDTQLQQDERIDGVGHRFDKRSDYGEEVPLSPNSADIIERNAVRKMTEALEPAPFTIKLLTKEGCGSRGTPAPSTSSAFSFGQVRKVHSKTSPKDDQAITDSATQANPTDAAVGHLEGQALDGVWPLAKSKLEPSGDSIVAMPAARSPLVAVNHTQQNPPSTDRPQPAYELLLPSHMATTPYHNLSAGPMGSELPESRSNTPPSAQPDTRPVTGAKKTRIVKRAKKGTRALLSQERRAPWPPRPYHMTGYRSQASSLVSLHDTAPADDHAFQEHGPVVGDTQTITAVPGHHGDVQNHHGYASRAVDDDGSQFGLNTFNALQHTAPMITAGLPVASSRSGLPVPLEHSSTVSFEQLSKANSEQALECVPEESATQVLPEQQSMRSQRNGSAKSRLRSINASEDLPGPANRLDPQSPTELVATQKQFQSKEGEAVLHDTSTQGGPHRVGKPHKKPRATNGLLPHRVHPPSMSSGIERSMQDLRVALLAEQFRTQHENKATTKHHEETIGMLRDMVSLQNDTIAESKEKHQNLGNAIIRMTEKAKTNQKYAAGLQKDYEKLQKLVTCFHDQSKKTLEEKIAEVESEKSSLRRDFEVTLDVLVKSQKNLRSTAEDLYVRLTNSESKKRDFAEYLSKHTVMYEEERRRRVDLEKQLLSAVQNTQRQLGDVSTALTDKLELLQTAIDGVAIGDDRDVGIKECLVALKKLQATPFITIKDVQKAEGMLRFVGERVDAGLGTLSSAVESKLLPTDEIQVCVKTEMQHLRTEILKYEDVLAEDRKAQESNATLKKELEAQKKNSQDLDRQIRVLQQNEADLETHESQLERELSDMRNTTRNQESELAELERGLTNLRQQVRNGEDDLQTANSRIDQTERLRQELEQEAAKYKNWYESAKAMLLKIDASAKQEKKTENAADLRAKIVEECQKSMQERESGFKNEIHRLTIECDEKGGKLDEQRTEVSAAKDQLHTLRKNAKILSSELTTTRIEKTALEKKLEIAGKAALRSDSTSAEIIGLKEELRQKTEELQSTTRDYAALKQTYADLSIKAADLQASYDQLQTQISQHLSTIDNLHQQTEDQILETRQNAQTAVQLAQGQILTLQDEKENLRSMLEQATSNEANLKNAQATFSIERDNFHQQLAELQAAKESKDAEMRRVQADAAEEKRKSEDAHCTEINDWSRRLTHADVVLKEAEAKLRLSEAEHSAKLESDRKSTEKMLQQLHEEYDRKLQEANSRNGPSQKHTARSSNVGEESSRSLRSIQAGSNRKKVNRNNHSVLNLAVSSDIRHDSHVFTSNLLQPDLPRTQREDSQLSFNLFEERSQNIPVAGDLFDDYGLSVIDPAAEPVAETQEKGSPLMTIEKFGERSQMAHHETKSQDSNLTDLSTVSSGEMAQMQVDAQPLSPPMLRGQDRSSPTYNLSQGNAEKTPMRSDNVSVSGSRSSRSHYRPRSQANTASRMMPPPEAVSPHLDTRIKFTAKHPMYEKSSRKLVNNSGTSTPDSIHPPSSASRYSYGHHDPQLPGHIEERQGPPQALGQSYNQKRKNSMSQTEKDTATKRLRISSQSYSRDRSSEPRTSSPCVPRSPVVGPRSNVQHGPSYPRESTPAASRSKTKPSSSRVPPSMSSRISPSNDMYQSRGQQAIPSQAIDSGFTRRTSSRLTKSKSRGQIGTFEGRSGRKPGKR</sequence>
<proteinExistence type="predicted"/>
<name>A0A9P4GRZ5_9PLEO</name>
<dbReference type="PANTHER" id="PTHR45615:SF40">
    <property type="entry name" value="MYOSIN HEAVY CHAIN, NON-MUSCLE"/>
    <property type="match status" value="1"/>
</dbReference>
<dbReference type="GO" id="GO:0005737">
    <property type="term" value="C:cytoplasm"/>
    <property type="evidence" value="ECO:0007669"/>
    <property type="project" value="TreeGrafter"/>
</dbReference>
<keyword evidence="4" id="KW-1185">Reference proteome</keyword>
<feature type="compositionally biased region" description="Polar residues" evidence="2">
    <location>
        <begin position="1672"/>
        <end position="1688"/>
    </location>
</feature>
<feature type="coiled-coil region" evidence="1">
    <location>
        <begin position="823"/>
        <end position="941"/>
    </location>
</feature>
<protein>
    <submittedName>
        <fullName evidence="3">Uncharacterized protein</fullName>
    </submittedName>
</protein>
<feature type="compositionally biased region" description="Basic and acidic residues" evidence="2">
    <location>
        <begin position="20"/>
        <end position="39"/>
    </location>
</feature>
<dbReference type="GO" id="GO:0051015">
    <property type="term" value="F:actin filament binding"/>
    <property type="evidence" value="ECO:0007669"/>
    <property type="project" value="TreeGrafter"/>
</dbReference>
<feature type="compositionally biased region" description="Basic and acidic residues" evidence="2">
    <location>
        <begin position="56"/>
        <end position="73"/>
    </location>
</feature>
<feature type="compositionally biased region" description="Polar residues" evidence="2">
    <location>
        <begin position="1276"/>
        <end position="1309"/>
    </location>
</feature>
<comment type="caution">
    <text evidence="3">The sequence shown here is derived from an EMBL/GenBank/DDBJ whole genome shotgun (WGS) entry which is preliminary data.</text>
</comment>
<evidence type="ECO:0000256" key="1">
    <source>
        <dbReference type="SAM" id="Coils"/>
    </source>
</evidence>
<evidence type="ECO:0000313" key="4">
    <source>
        <dbReference type="Proteomes" id="UP000800039"/>
    </source>
</evidence>
<feature type="region of interest" description="Disordered" evidence="2">
    <location>
        <begin position="1273"/>
        <end position="1316"/>
    </location>
</feature>
<feature type="coiled-coil region" evidence="1">
    <location>
        <begin position="998"/>
        <end position="1025"/>
    </location>
</feature>
<dbReference type="OrthoDB" id="3798058at2759"/>
<feature type="region of interest" description="Disordered" evidence="2">
    <location>
        <begin position="112"/>
        <end position="155"/>
    </location>
</feature>
<dbReference type="GeneID" id="63848743"/>
<feature type="region of interest" description="Disordered" evidence="2">
    <location>
        <begin position="1444"/>
        <end position="1723"/>
    </location>
</feature>
<feature type="compositionally biased region" description="Low complexity" evidence="2">
    <location>
        <begin position="1655"/>
        <end position="1671"/>
    </location>
</feature>
<dbReference type="Gene3D" id="1.10.287.1490">
    <property type="match status" value="1"/>
</dbReference>
<feature type="region of interest" description="Disordered" evidence="2">
    <location>
        <begin position="1"/>
        <end position="81"/>
    </location>
</feature>
<feature type="compositionally biased region" description="Basic residues" evidence="2">
    <location>
        <begin position="10"/>
        <end position="19"/>
    </location>
</feature>
<gene>
    <name evidence="3" type="ORF">K460DRAFT_350291</name>
</gene>
<feature type="region of interest" description="Disordered" evidence="2">
    <location>
        <begin position="417"/>
        <end position="520"/>
    </location>
</feature>
<feature type="compositionally biased region" description="Polar residues" evidence="2">
    <location>
        <begin position="1531"/>
        <end position="1552"/>
    </location>
</feature>
<keyword evidence="1" id="KW-0175">Coiled coil</keyword>
<feature type="compositionally biased region" description="Polar residues" evidence="2">
    <location>
        <begin position="460"/>
        <end position="474"/>
    </location>
</feature>
<dbReference type="GO" id="GO:0032982">
    <property type="term" value="C:myosin filament"/>
    <property type="evidence" value="ECO:0007669"/>
    <property type="project" value="TreeGrafter"/>
</dbReference>
<evidence type="ECO:0000313" key="3">
    <source>
        <dbReference type="EMBL" id="KAF1850209.1"/>
    </source>
</evidence>
<feature type="compositionally biased region" description="Basic residues" evidence="2">
    <location>
        <begin position="494"/>
        <end position="503"/>
    </location>
</feature>
<feature type="region of interest" description="Disordered" evidence="2">
    <location>
        <begin position="1190"/>
        <end position="1215"/>
    </location>
</feature>
<accession>A0A9P4GRZ5</accession>
<feature type="compositionally biased region" description="Basic and acidic residues" evidence="2">
    <location>
        <begin position="1556"/>
        <end position="1570"/>
    </location>
</feature>
<reference evidence="3" key="1">
    <citation type="submission" date="2020-01" db="EMBL/GenBank/DDBJ databases">
        <authorList>
            <consortium name="DOE Joint Genome Institute"/>
            <person name="Haridas S."/>
            <person name="Albert R."/>
            <person name="Binder M."/>
            <person name="Bloem J."/>
            <person name="Labutti K."/>
            <person name="Salamov A."/>
            <person name="Andreopoulos B."/>
            <person name="Baker S.E."/>
            <person name="Barry K."/>
            <person name="Bills G."/>
            <person name="Bluhm B.H."/>
            <person name="Cannon C."/>
            <person name="Castanera R."/>
            <person name="Culley D.E."/>
            <person name="Daum C."/>
            <person name="Ezra D."/>
            <person name="Gonzalez J.B."/>
            <person name="Henrissat B."/>
            <person name="Kuo A."/>
            <person name="Liang C."/>
            <person name="Lipzen A."/>
            <person name="Lutzoni F."/>
            <person name="Magnuson J."/>
            <person name="Mondo S."/>
            <person name="Nolan M."/>
            <person name="Ohm R."/>
            <person name="Pangilinan J."/>
            <person name="Park H.-J."/>
            <person name="Ramirez L."/>
            <person name="Alfaro M."/>
            <person name="Sun H."/>
            <person name="Tritt A."/>
            <person name="Yoshinaga Y."/>
            <person name="Zwiers L.-H."/>
            <person name="Turgeon B.G."/>
            <person name="Goodwin S.B."/>
            <person name="Spatafora J.W."/>
            <person name="Crous P.W."/>
            <person name="Grigoriev I.V."/>
        </authorList>
    </citation>
    <scope>NUCLEOTIDE SEQUENCE</scope>
    <source>
        <strain evidence="3">CBS 394.84</strain>
    </source>
</reference>
<feature type="compositionally biased region" description="Low complexity" evidence="2">
    <location>
        <begin position="1473"/>
        <end position="1484"/>
    </location>
</feature>
<feature type="compositionally biased region" description="Polar residues" evidence="2">
    <location>
        <begin position="420"/>
        <end position="448"/>
    </location>
</feature>
<dbReference type="GO" id="GO:0000146">
    <property type="term" value="F:microfilament motor activity"/>
    <property type="evidence" value="ECO:0007669"/>
    <property type="project" value="TreeGrafter"/>
</dbReference>
<dbReference type="PANTHER" id="PTHR45615">
    <property type="entry name" value="MYOSIN HEAVY CHAIN, NON-MUSCLE"/>
    <property type="match status" value="1"/>
</dbReference>
<feature type="region of interest" description="Disordered" evidence="2">
    <location>
        <begin position="229"/>
        <end position="272"/>
    </location>
</feature>
<organism evidence="3 4">
    <name type="scientific">Cucurbitaria berberidis CBS 394.84</name>
    <dbReference type="NCBI Taxonomy" id="1168544"/>
    <lineage>
        <taxon>Eukaryota</taxon>
        <taxon>Fungi</taxon>
        <taxon>Dikarya</taxon>
        <taxon>Ascomycota</taxon>
        <taxon>Pezizomycotina</taxon>
        <taxon>Dothideomycetes</taxon>
        <taxon>Pleosporomycetidae</taxon>
        <taxon>Pleosporales</taxon>
        <taxon>Pleosporineae</taxon>
        <taxon>Cucurbitariaceae</taxon>
        <taxon>Cucurbitaria</taxon>
    </lineage>
</organism>
<feature type="compositionally biased region" description="Polar residues" evidence="2">
    <location>
        <begin position="1455"/>
        <end position="1467"/>
    </location>
</feature>
<dbReference type="Proteomes" id="UP000800039">
    <property type="component" value="Unassembled WGS sequence"/>
</dbReference>
<dbReference type="RefSeq" id="XP_040792772.1">
    <property type="nucleotide sequence ID" value="XM_040931491.1"/>
</dbReference>
<evidence type="ECO:0000256" key="2">
    <source>
        <dbReference type="SAM" id="MobiDB-lite"/>
    </source>
</evidence>
<feature type="compositionally biased region" description="Polar residues" evidence="2">
    <location>
        <begin position="246"/>
        <end position="256"/>
    </location>
</feature>